<dbReference type="EMBL" id="JAQQWL010000005">
    <property type="protein sequence ID" value="KAK8074109.1"/>
    <property type="molecule type" value="Genomic_DNA"/>
</dbReference>
<dbReference type="Gene3D" id="3.40.50.300">
    <property type="entry name" value="P-loop containing nucleotide triphosphate hydrolases"/>
    <property type="match status" value="1"/>
</dbReference>
<evidence type="ECO:0000313" key="4">
    <source>
        <dbReference type="Proteomes" id="UP001480595"/>
    </source>
</evidence>
<dbReference type="Pfam" id="PF24883">
    <property type="entry name" value="NPHP3_N"/>
    <property type="match status" value="1"/>
</dbReference>
<gene>
    <name evidence="3" type="ORF">PG994_005008</name>
</gene>
<feature type="domain" description="Nephrocystin 3-like N-terminal" evidence="2">
    <location>
        <begin position="38"/>
        <end position="206"/>
    </location>
</feature>
<dbReference type="PANTHER" id="PTHR10039">
    <property type="entry name" value="AMELOGENIN"/>
    <property type="match status" value="1"/>
</dbReference>
<name>A0ABR1VS75_9PEZI</name>
<dbReference type="RefSeq" id="XP_066718584.1">
    <property type="nucleotide sequence ID" value="XM_066856417.1"/>
</dbReference>
<protein>
    <recommendedName>
        <fullName evidence="2">Nephrocystin 3-like N-terminal domain-containing protein</fullName>
    </recommendedName>
</protein>
<dbReference type="InterPro" id="IPR056884">
    <property type="entry name" value="NPHP3-like_N"/>
</dbReference>
<keyword evidence="1" id="KW-0677">Repeat</keyword>
<comment type="caution">
    <text evidence="3">The sequence shown here is derived from an EMBL/GenBank/DDBJ whole genome shotgun (WGS) entry which is preliminary data.</text>
</comment>
<organism evidence="3 4">
    <name type="scientific">Apiospora phragmitis</name>
    <dbReference type="NCBI Taxonomy" id="2905665"/>
    <lineage>
        <taxon>Eukaryota</taxon>
        <taxon>Fungi</taxon>
        <taxon>Dikarya</taxon>
        <taxon>Ascomycota</taxon>
        <taxon>Pezizomycotina</taxon>
        <taxon>Sordariomycetes</taxon>
        <taxon>Xylariomycetidae</taxon>
        <taxon>Amphisphaeriales</taxon>
        <taxon>Apiosporaceae</taxon>
        <taxon>Apiospora</taxon>
    </lineage>
</organism>
<keyword evidence="4" id="KW-1185">Reference proteome</keyword>
<accession>A0ABR1VS75</accession>
<evidence type="ECO:0000313" key="3">
    <source>
        <dbReference type="EMBL" id="KAK8074109.1"/>
    </source>
</evidence>
<dbReference type="GeneID" id="92089480"/>
<dbReference type="InterPro" id="IPR027417">
    <property type="entry name" value="P-loop_NTPase"/>
</dbReference>
<evidence type="ECO:0000256" key="1">
    <source>
        <dbReference type="ARBA" id="ARBA00022737"/>
    </source>
</evidence>
<sequence>MAQQVKECKWSERGNRLHAALAETHALDFSINKTLFDAVLHEERFREWHSSTDTWQLRFSGSPGCGKTTLSSIVVGKLREGPYCVASIYVQQDVACYEAAFAEDFLWAIYTQFARHVPNASSTHGEVEDHLVQYEKYVAACIVQQRGPYRINLIRSALHAIIPALPRQAFLIVDDIDRCSAAATIHVEEEISQLQHQGVKIMTTSRVPRIEESWTPARCDGQECSAKDPRPWTHVYWVCEDCMQHSDKEQLGMTVFCNTCWPEKAICIRCTPRLRADNSCLLVFSNNTSRFKQPFEHVDFNISNIPDFETSNFVRRAIQQEHGDVGLGGPPTPREGPDETLLSPPLFTSIMGVQLLRTHKDMAERVVRDIVECAQGNIALAHKRLELFHRARFVEAFLARHDRLPASVVDLFDAGLRGVEAQTPRERTLGLQAIAVAGRSISGVPWEEFQRLLRQGDERDRGEDGTTIIHDGNIASPCLDDVLHAAKGFVVRQNDRGRRPKLVAFHPDFYLYCGQGYRESIVRMNDSLNPLP</sequence>
<dbReference type="SUPFAM" id="SSF52540">
    <property type="entry name" value="P-loop containing nucleoside triphosphate hydrolases"/>
    <property type="match status" value="1"/>
</dbReference>
<evidence type="ECO:0000259" key="2">
    <source>
        <dbReference type="Pfam" id="PF24883"/>
    </source>
</evidence>
<proteinExistence type="predicted"/>
<reference evidence="3 4" key="1">
    <citation type="submission" date="2023-01" db="EMBL/GenBank/DDBJ databases">
        <title>Analysis of 21 Apiospora genomes using comparative genomics revels a genus with tremendous synthesis potential of carbohydrate active enzymes and secondary metabolites.</title>
        <authorList>
            <person name="Sorensen T."/>
        </authorList>
    </citation>
    <scope>NUCLEOTIDE SEQUENCE [LARGE SCALE GENOMIC DNA]</scope>
    <source>
        <strain evidence="3 4">CBS 135458</strain>
    </source>
</reference>
<dbReference type="Proteomes" id="UP001480595">
    <property type="component" value="Unassembled WGS sequence"/>
</dbReference>